<dbReference type="Gene3D" id="3.30.565.10">
    <property type="entry name" value="Histidine kinase-like ATPase, C-terminal domain"/>
    <property type="match status" value="1"/>
</dbReference>
<comment type="subcellular location">
    <subcellularLocation>
        <location evidence="2">Cell membrane</location>
        <topology evidence="2">Multi-pass membrane protein</topology>
    </subcellularLocation>
</comment>
<dbReference type="GO" id="GO:0016301">
    <property type="term" value="F:kinase activity"/>
    <property type="evidence" value="ECO:0007669"/>
    <property type="project" value="UniProtKB-KW"/>
</dbReference>
<keyword evidence="10" id="KW-0812">Transmembrane</keyword>
<proteinExistence type="predicted"/>
<dbReference type="InterPro" id="IPR005467">
    <property type="entry name" value="His_kinase_dom"/>
</dbReference>
<dbReference type="SUPFAM" id="SSF55874">
    <property type="entry name" value="ATPase domain of HSP90 chaperone/DNA topoisomerase II/histidine kinase"/>
    <property type="match status" value="1"/>
</dbReference>
<feature type="domain" description="Histidine kinase" evidence="11">
    <location>
        <begin position="241"/>
        <end position="451"/>
    </location>
</feature>
<keyword evidence="10" id="KW-1133">Transmembrane helix</keyword>
<dbReference type="SMART" id="SM00387">
    <property type="entry name" value="HATPase_c"/>
    <property type="match status" value="1"/>
</dbReference>
<dbReference type="InterPro" id="IPR004358">
    <property type="entry name" value="Sig_transdc_His_kin-like_C"/>
</dbReference>
<dbReference type="PROSITE" id="PS50885">
    <property type="entry name" value="HAMP"/>
    <property type="match status" value="1"/>
</dbReference>
<comment type="caution">
    <text evidence="13">The sequence shown here is derived from an EMBL/GenBank/DDBJ whole genome shotgun (WGS) entry which is preliminary data.</text>
</comment>
<dbReference type="InterPro" id="IPR003660">
    <property type="entry name" value="HAMP_dom"/>
</dbReference>
<dbReference type="SMART" id="SM00388">
    <property type="entry name" value="HisKA"/>
    <property type="match status" value="1"/>
</dbReference>
<dbReference type="RefSeq" id="WP_250933156.1">
    <property type="nucleotide sequence ID" value="NZ_JAMQBK010000109.1"/>
</dbReference>
<dbReference type="InterPro" id="IPR036890">
    <property type="entry name" value="HATPase_C_sf"/>
</dbReference>
<dbReference type="InterPro" id="IPR003594">
    <property type="entry name" value="HATPase_dom"/>
</dbReference>
<evidence type="ECO:0000313" key="13">
    <source>
        <dbReference type="EMBL" id="MCM2374892.1"/>
    </source>
</evidence>
<protein>
    <recommendedName>
        <fullName evidence="3">histidine kinase</fullName>
        <ecNumber evidence="3">2.7.13.3</ecNumber>
    </recommendedName>
</protein>
<dbReference type="InterPro" id="IPR003661">
    <property type="entry name" value="HisK_dim/P_dom"/>
</dbReference>
<dbReference type="SUPFAM" id="SSF47384">
    <property type="entry name" value="Homodimeric domain of signal transducing histidine kinase"/>
    <property type="match status" value="1"/>
</dbReference>
<evidence type="ECO:0000256" key="8">
    <source>
        <dbReference type="ARBA" id="ARBA00022777"/>
    </source>
</evidence>
<dbReference type="InterPro" id="IPR050980">
    <property type="entry name" value="2C_sensor_his_kinase"/>
</dbReference>
<evidence type="ECO:0000256" key="7">
    <source>
        <dbReference type="ARBA" id="ARBA00022741"/>
    </source>
</evidence>
<keyword evidence="6" id="KW-0808">Transferase</keyword>
<dbReference type="Gene3D" id="1.10.287.130">
    <property type="match status" value="1"/>
</dbReference>
<keyword evidence="14" id="KW-1185">Reference proteome</keyword>
<dbReference type="CDD" id="cd06225">
    <property type="entry name" value="HAMP"/>
    <property type="match status" value="1"/>
</dbReference>
<evidence type="ECO:0000259" key="12">
    <source>
        <dbReference type="PROSITE" id="PS50885"/>
    </source>
</evidence>
<evidence type="ECO:0000256" key="10">
    <source>
        <dbReference type="SAM" id="Phobius"/>
    </source>
</evidence>
<evidence type="ECO:0000256" key="3">
    <source>
        <dbReference type="ARBA" id="ARBA00012438"/>
    </source>
</evidence>
<accession>A0ABT0UCZ6</accession>
<keyword evidence="9" id="KW-0067">ATP-binding</keyword>
<organism evidence="13 14">
    <name type="scientific">Aporhodopirellula aestuarii</name>
    <dbReference type="NCBI Taxonomy" id="2950107"/>
    <lineage>
        <taxon>Bacteria</taxon>
        <taxon>Pseudomonadati</taxon>
        <taxon>Planctomycetota</taxon>
        <taxon>Planctomycetia</taxon>
        <taxon>Pirellulales</taxon>
        <taxon>Pirellulaceae</taxon>
        <taxon>Aporhodopirellula</taxon>
    </lineage>
</organism>
<keyword evidence="10" id="KW-0472">Membrane</keyword>
<feature type="transmembrane region" description="Helical" evidence="10">
    <location>
        <begin position="149"/>
        <end position="170"/>
    </location>
</feature>
<keyword evidence="7" id="KW-0547">Nucleotide-binding</keyword>
<dbReference type="SMART" id="SM00304">
    <property type="entry name" value="HAMP"/>
    <property type="match status" value="1"/>
</dbReference>
<reference evidence="13 14" key="1">
    <citation type="journal article" date="2022" name="Syst. Appl. Microbiol.">
        <title>Rhodopirellula aestuarii sp. nov., a novel member of the genus Rhodopirellula isolated from brackish sediments collected in the Tagus River estuary, Portugal.</title>
        <authorList>
            <person name="Vitorino I.R."/>
            <person name="Klimek D."/>
            <person name="Calusinska M."/>
            <person name="Lobo-da-Cunha A."/>
            <person name="Vasconcelos V."/>
            <person name="Lage O.M."/>
        </authorList>
    </citation>
    <scope>NUCLEOTIDE SEQUENCE [LARGE SCALE GENOMIC DNA]</scope>
    <source>
        <strain evidence="13 14">ICT_H3.1</strain>
    </source>
</reference>
<sequence length="459" mass="50752">MPDPAPLRSLRFRLLGPLIAVALIAAIIVALASYRLGDRWATDDLQERFQGIKNTLADSTFPLNATVLDSLAELTQTDLVTTGETGRVKYSTMEGLEKSIEPGELKIGDKRYLVYFFDTKRGKARSDDVARVAVVFDEKTLSASRRRAAILPLATGLSTILALSSITLFMQSRLVGRIAKLQRRVRGIAEGEFTSTATQYAPDELGQLGAAVDDMAGQLDQLWKRVNRQQSEKLLHQIAGGMAHQLRNSLTGARMAVELHAAQCDSHDTESLPIAIHQIELSEDYVRRLLLVASGRQDQDRPTDVTVCWNDVRSSLTPIARHWHVDIQWHVDEAIDSPSHTDATAHIKDGPTWVAAVTNLVHNAMQAGEVVEVYLERPNATTVRVRVRDNGPGIDETVADELFEPFVTSKPEGMGLGLSVVRRAAEHLNGNVRWHRTEGWTVFEFTASLIRADNSKPTT</sequence>
<evidence type="ECO:0000313" key="14">
    <source>
        <dbReference type="Proteomes" id="UP001202961"/>
    </source>
</evidence>
<dbReference type="PROSITE" id="PS50109">
    <property type="entry name" value="HIS_KIN"/>
    <property type="match status" value="1"/>
</dbReference>
<dbReference type="InterPro" id="IPR036097">
    <property type="entry name" value="HisK_dim/P_sf"/>
</dbReference>
<dbReference type="CDD" id="cd00082">
    <property type="entry name" value="HisKA"/>
    <property type="match status" value="1"/>
</dbReference>
<dbReference type="EMBL" id="JAMQBK010000109">
    <property type="protein sequence ID" value="MCM2374892.1"/>
    <property type="molecule type" value="Genomic_DNA"/>
</dbReference>
<evidence type="ECO:0000256" key="9">
    <source>
        <dbReference type="ARBA" id="ARBA00022840"/>
    </source>
</evidence>
<name>A0ABT0UCZ6_9BACT</name>
<dbReference type="PANTHER" id="PTHR44936:SF10">
    <property type="entry name" value="SENSOR PROTEIN RSTB"/>
    <property type="match status" value="1"/>
</dbReference>
<dbReference type="EC" id="2.7.13.3" evidence="3"/>
<dbReference type="SUPFAM" id="SSF158472">
    <property type="entry name" value="HAMP domain-like"/>
    <property type="match status" value="1"/>
</dbReference>
<dbReference type="PRINTS" id="PR00344">
    <property type="entry name" value="BCTRLSENSOR"/>
</dbReference>
<evidence type="ECO:0000256" key="6">
    <source>
        <dbReference type="ARBA" id="ARBA00022679"/>
    </source>
</evidence>
<feature type="transmembrane region" description="Helical" evidence="10">
    <location>
        <begin position="12"/>
        <end position="32"/>
    </location>
</feature>
<keyword evidence="8 13" id="KW-0418">Kinase</keyword>
<dbReference type="PANTHER" id="PTHR44936">
    <property type="entry name" value="SENSOR PROTEIN CREC"/>
    <property type="match status" value="1"/>
</dbReference>
<dbReference type="Pfam" id="PF02518">
    <property type="entry name" value="HATPase_c"/>
    <property type="match status" value="1"/>
</dbReference>
<evidence type="ECO:0000256" key="5">
    <source>
        <dbReference type="ARBA" id="ARBA00022553"/>
    </source>
</evidence>
<evidence type="ECO:0000259" key="11">
    <source>
        <dbReference type="PROSITE" id="PS50109"/>
    </source>
</evidence>
<evidence type="ECO:0000256" key="1">
    <source>
        <dbReference type="ARBA" id="ARBA00000085"/>
    </source>
</evidence>
<dbReference type="Proteomes" id="UP001202961">
    <property type="component" value="Unassembled WGS sequence"/>
</dbReference>
<dbReference type="Pfam" id="PF00672">
    <property type="entry name" value="HAMP"/>
    <property type="match status" value="1"/>
</dbReference>
<evidence type="ECO:0000256" key="2">
    <source>
        <dbReference type="ARBA" id="ARBA00004651"/>
    </source>
</evidence>
<keyword evidence="4" id="KW-1003">Cell membrane</keyword>
<comment type="catalytic activity">
    <reaction evidence="1">
        <text>ATP + protein L-histidine = ADP + protein N-phospho-L-histidine.</text>
        <dbReference type="EC" id="2.7.13.3"/>
    </reaction>
</comment>
<evidence type="ECO:0000256" key="4">
    <source>
        <dbReference type="ARBA" id="ARBA00022475"/>
    </source>
</evidence>
<keyword evidence="5" id="KW-0597">Phosphoprotein</keyword>
<feature type="domain" description="HAMP" evidence="12">
    <location>
        <begin position="172"/>
        <end position="224"/>
    </location>
</feature>
<gene>
    <name evidence="13" type="ORF">NB063_30080</name>
</gene>